<reference evidence="2" key="1">
    <citation type="journal article" date="2020" name="Stud. Mycol.">
        <title>101 Dothideomycetes genomes: a test case for predicting lifestyles and emergence of pathogens.</title>
        <authorList>
            <person name="Haridas S."/>
            <person name="Albert R."/>
            <person name="Binder M."/>
            <person name="Bloem J."/>
            <person name="Labutti K."/>
            <person name="Salamov A."/>
            <person name="Andreopoulos B."/>
            <person name="Baker S."/>
            <person name="Barry K."/>
            <person name="Bills G."/>
            <person name="Bluhm B."/>
            <person name="Cannon C."/>
            <person name="Castanera R."/>
            <person name="Culley D."/>
            <person name="Daum C."/>
            <person name="Ezra D."/>
            <person name="Gonzalez J."/>
            <person name="Henrissat B."/>
            <person name="Kuo A."/>
            <person name="Liang C."/>
            <person name="Lipzen A."/>
            <person name="Lutzoni F."/>
            <person name="Magnuson J."/>
            <person name="Mondo S."/>
            <person name="Nolan M."/>
            <person name="Ohm R."/>
            <person name="Pangilinan J."/>
            <person name="Park H.-J."/>
            <person name="Ramirez L."/>
            <person name="Alfaro M."/>
            <person name="Sun H."/>
            <person name="Tritt A."/>
            <person name="Yoshinaga Y."/>
            <person name="Zwiers L.-H."/>
            <person name="Turgeon B."/>
            <person name="Goodwin S."/>
            <person name="Spatafora J."/>
            <person name="Crous P."/>
            <person name="Grigoriev I."/>
        </authorList>
    </citation>
    <scope>NUCLEOTIDE SEQUENCE</scope>
    <source>
        <strain evidence="2">CBS 122368</strain>
    </source>
</reference>
<feature type="region of interest" description="Disordered" evidence="1">
    <location>
        <begin position="15"/>
        <end position="34"/>
    </location>
</feature>
<feature type="compositionally biased region" description="Basic and acidic residues" evidence="1">
    <location>
        <begin position="94"/>
        <end position="107"/>
    </location>
</feature>
<dbReference type="Proteomes" id="UP000800094">
    <property type="component" value="Unassembled WGS sequence"/>
</dbReference>
<name>A0A6A6ISQ9_9PLEO</name>
<proteinExistence type="predicted"/>
<dbReference type="GeneID" id="54574129"/>
<evidence type="ECO:0000256" key="1">
    <source>
        <dbReference type="SAM" id="MobiDB-lite"/>
    </source>
</evidence>
<organism evidence="2 3">
    <name type="scientific">Trematosphaeria pertusa</name>
    <dbReference type="NCBI Taxonomy" id="390896"/>
    <lineage>
        <taxon>Eukaryota</taxon>
        <taxon>Fungi</taxon>
        <taxon>Dikarya</taxon>
        <taxon>Ascomycota</taxon>
        <taxon>Pezizomycotina</taxon>
        <taxon>Dothideomycetes</taxon>
        <taxon>Pleosporomycetidae</taxon>
        <taxon>Pleosporales</taxon>
        <taxon>Massarineae</taxon>
        <taxon>Trematosphaeriaceae</taxon>
        <taxon>Trematosphaeria</taxon>
    </lineage>
</organism>
<gene>
    <name evidence="2" type="ORF">BU26DRAFT_225616</name>
</gene>
<evidence type="ECO:0000313" key="3">
    <source>
        <dbReference type="Proteomes" id="UP000800094"/>
    </source>
</evidence>
<dbReference type="RefSeq" id="XP_033688589.1">
    <property type="nucleotide sequence ID" value="XM_033820799.1"/>
</dbReference>
<feature type="compositionally biased region" description="Polar residues" evidence="1">
    <location>
        <begin position="17"/>
        <end position="34"/>
    </location>
</feature>
<keyword evidence="3" id="KW-1185">Reference proteome</keyword>
<dbReference type="EMBL" id="ML987191">
    <property type="protein sequence ID" value="KAF2253585.1"/>
    <property type="molecule type" value="Genomic_DNA"/>
</dbReference>
<accession>A0A6A6ISQ9</accession>
<protein>
    <submittedName>
        <fullName evidence="2">Uncharacterized protein</fullName>
    </submittedName>
</protein>
<dbReference type="AlphaFoldDB" id="A0A6A6ISQ9"/>
<feature type="region of interest" description="Disordered" evidence="1">
    <location>
        <begin position="85"/>
        <end position="107"/>
    </location>
</feature>
<evidence type="ECO:0000313" key="2">
    <source>
        <dbReference type="EMBL" id="KAF2253585.1"/>
    </source>
</evidence>
<sequence length="107" mass="11902">MPRSRAAIGIIILRGHSNPQRTSSNESTQTQSLFSSPVSLKLTNSFRTILPASRQQIVRLGLVVLMYICRAVNQTPTVANETISKHHLQAYPDHTPRDQASKAEDSY</sequence>